<keyword evidence="1" id="KW-0732">Signal</keyword>
<organism evidence="2 3">
    <name type="scientific">Cellulomonas chengniuliangii</name>
    <dbReference type="NCBI Taxonomy" id="2968084"/>
    <lineage>
        <taxon>Bacteria</taxon>
        <taxon>Bacillati</taxon>
        <taxon>Actinomycetota</taxon>
        <taxon>Actinomycetes</taxon>
        <taxon>Micrococcales</taxon>
        <taxon>Cellulomonadaceae</taxon>
        <taxon>Cellulomonas</taxon>
    </lineage>
</organism>
<sequence>MIRVPYVALAVALTVTLCACTVSEPPETALSQTPSPTPTVPVSSETLVAADRTDTPPSPAADEMLGVVPCATAVTDAYGSYYPICVRDDAPVLRFDPAGQWSWVVTPPGAPIPLDPQYVASAVDQAGRLLVDLIDSPAQWDDSPQAWSGIGARVGSLLNRAPDDLRTVVASRPEKVGMFDVDQWREAAGIRPADYPTEGPRIRVLDLRVSQMSVSAGEPASRDNIGVTVTVQATFTQPVIDTDGTPWELRQHVSLVVSSLEATGAVRDLEWSEDHVVGRNLRGGQQSLPEFPIDAAIPTGWLPQSIGALTFAVPDGSTLAEESVEGATVPWKRFDLPDGPREFDISGPELDRDPAPEGGWWVLPGFANYGLDIPGSEVAAAEIGTDGLGRYRARVDLRSFEHGSAWKYHVEWDTTPERAEAELREVVGALSVVVTEG</sequence>
<feature type="signal peptide" evidence="1">
    <location>
        <begin position="1"/>
        <end position="19"/>
    </location>
</feature>
<name>A0ABY5KZ36_9CELL</name>
<reference evidence="2 3" key="1">
    <citation type="submission" date="2022-07" db="EMBL/GenBank/DDBJ databases">
        <title>Novel species in genus cellulomonas.</title>
        <authorList>
            <person name="Ye L."/>
        </authorList>
    </citation>
    <scope>NUCLEOTIDE SEQUENCE [LARGE SCALE GENOMIC DNA]</scope>
    <source>
        <strain evidence="3">zg-Y338</strain>
    </source>
</reference>
<gene>
    <name evidence="2" type="ORF">NP064_11430</name>
</gene>
<proteinExistence type="predicted"/>
<dbReference type="Proteomes" id="UP001316189">
    <property type="component" value="Chromosome"/>
</dbReference>
<evidence type="ECO:0000256" key="1">
    <source>
        <dbReference type="SAM" id="SignalP"/>
    </source>
</evidence>
<evidence type="ECO:0000313" key="2">
    <source>
        <dbReference type="EMBL" id="UUI74410.1"/>
    </source>
</evidence>
<feature type="chain" id="PRO_5047233593" evidence="1">
    <location>
        <begin position="20"/>
        <end position="437"/>
    </location>
</feature>
<dbReference type="PROSITE" id="PS51257">
    <property type="entry name" value="PROKAR_LIPOPROTEIN"/>
    <property type="match status" value="1"/>
</dbReference>
<keyword evidence="3" id="KW-1185">Reference proteome</keyword>
<evidence type="ECO:0000313" key="3">
    <source>
        <dbReference type="Proteomes" id="UP001316189"/>
    </source>
</evidence>
<protein>
    <submittedName>
        <fullName evidence="2">Uncharacterized protein</fullName>
    </submittedName>
</protein>
<accession>A0ABY5KZ36</accession>
<dbReference type="RefSeq" id="WP_256813590.1">
    <property type="nucleotide sequence ID" value="NZ_CP101988.1"/>
</dbReference>
<dbReference type="EMBL" id="CP101988">
    <property type="protein sequence ID" value="UUI74410.1"/>
    <property type="molecule type" value="Genomic_DNA"/>
</dbReference>